<dbReference type="Pfam" id="PF07690">
    <property type="entry name" value="MFS_1"/>
    <property type="match status" value="1"/>
</dbReference>
<feature type="transmembrane region" description="Helical" evidence="8">
    <location>
        <begin position="270"/>
        <end position="291"/>
    </location>
</feature>
<dbReference type="PROSITE" id="PS50850">
    <property type="entry name" value="MFS"/>
    <property type="match status" value="1"/>
</dbReference>
<name>A0ABP7SUP1_9PSEU</name>
<dbReference type="InterPro" id="IPR036259">
    <property type="entry name" value="MFS_trans_sf"/>
</dbReference>
<protein>
    <submittedName>
        <fullName evidence="10">Multidrug effflux MFS transporter</fullName>
    </submittedName>
</protein>
<dbReference type="InterPro" id="IPR020846">
    <property type="entry name" value="MFS_dom"/>
</dbReference>
<feature type="transmembrane region" description="Helical" evidence="8">
    <location>
        <begin position="203"/>
        <end position="224"/>
    </location>
</feature>
<dbReference type="PROSITE" id="PS00216">
    <property type="entry name" value="SUGAR_TRANSPORT_1"/>
    <property type="match status" value="1"/>
</dbReference>
<sequence>MLVLGGLSAFGPLCLDMYLPAFPEIAARLGASHSQVQLTLTACMIGLAVGQLVIGPLSDMWGRKRPLLFGIGLFVLASLACVFTDDIASFTVVRFVQGFAGAAGIVVARAVVRDLYSGAEAARFFSTLMLVFGLAPILAPVIGGELTASTGWRGVFAALSIFGGLLLLAVALGLPESLPAARRNTGGLRAVLRAAGTLSADRAFVGLSLTTAFAGAALFAYISGSPFVIQDLHHASPQLYSIIFGVNALGFVIVGQLNGRLVSRYGPRRLLGVGIGVNLVSALALLLTTAIGTLGIFGLLVPLFTLVASIGMISPNALALSMADHPHIAGSASALLGMLQFLVAAATAPLVGLGGPGTALPMTITIAAVSTLSLLALTTLARPTPTPVTP</sequence>
<feature type="transmembrane region" description="Helical" evidence="8">
    <location>
        <begin position="67"/>
        <end position="85"/>
    </location>
</feature>
<feature type="transmembrane region" description="Helical" evidence="8">
    <location>
        <begin position="332"/>
        <end position="353"/>
    </location>
</feature>
<proteinExistence type="inferred from homology"/>
<dbReference type="PANTHER" id="PTHR23502:SF132">
    <property type="entry name" value="POLYAMINE TRANSPORTER 2-RELATED"/>
    <property type="match status" value="1"/>
</dbReference>
<evidence type="ECO:0000313" key="10">
    <source>
        <dbReference type="EMBL" id="GAA4016610.1"/>
    </source>
</evidence>
<accession>A0ABP7SUP1</accession>
<evidence type="ECO:0000256" key="8">
    <source>
        <dbReference type="SAM" id="Phobius"/>
    </source>
</evidence>
<evidence type="ECO:0000256" key="1">
    <source>
        <dbReference type="ARBA" id="ARBA00004651"/>
    </source>
</evidence>
<evidence type="ECO:0000259" key="9">
    <source>
        <dbReference type="PROSITE" id="PS50850"/>
    </source>
</evidence>
<dbReference type="Proteomes" id="UP001501747">
    <property type="component" value="Unassembled WGS sequence"/>
</dbReference>
<keyword evidence="3" id="KW-0813">Transport</keyword>
<evidence type="ECO:0000313" key="11">
    <source>
        <dbReference type="Proteomes" id="UP001501747"/>
    </source>
</evidence>
<feature type="transmembrane region" description="Helical" evidence="8">
    <location>
        <begin position="155"/>
        <end position="174"/>
    </location>
</feature>
<gene>
    <name evidence="10" type="ORF">GCM10022247_44690</name>
</gene>
<comment type="caution">
    <text evidence="10">The sequence shown here is derived from an EMBL/GenBank/DDBJ whole genome shotgun (WGS) entry which is preliminary data.</text>
</comment>
<keyword evidence="5 8" id="KW-0812">Transmembrane</keyword>
<dbReference type="Gene3D" id="1.20.1720.10">
    <property type="entry name" value="Multidrug resistance protein D"/>
    <property type="match status" value="1"/>
</dbReference>
<keyword evidence="4" id="KW-1003">Cell membrane</keyword>
<dbReference type="InterPro" id="IPR004812">
    <property type="entry name" value="Efflux_drug-R_Bcr/CmlA"/>
</dbReference>
<keyword evidence="11" id="KW-1185">Reference proteome</keyword>
<evidence type="ECO:0000256" key="3">
    <source>
        <dbReference type="ARBA" id="ARBA00022448"/>
    </source>
</evidence>
<evidence type="ECO:0000256" key="2">
    <source>
        <dbReference type="ARBA" id="ARBA00006236"/>
    </source>
</evidence>
<keyword evidence="6 8" id="KW-1133">Transmembrane helix</keyword>
<feature type="transmembrane region" description="Helical" evidence="8">
    <location>
        <begin position="239"/>
        <end position="258"/>
    </location>
</feature>
<comment type="subcellular location">
    <subcellularLocation>
        <location evidence="1">Cell membrane</location>
        <topology evidence="1">Multi-pass membrane protein</topology>
    </subcellularLocation>
</comment>
<feature type="transmembrane region" description="Helical" evidence="8">
    <location>
        <begin position="359"/>
        <end position="381"/>
    </location>
</feature>
<comment type="similarity">
    <text evidence="2">Belongs to the major facilitator superfamily. Bcr/CmlA family.</text>
</comment>
<keyword evidence="7 8" id="KW-0472">Membrane</keyword>
<evidence type="ECO:0000256" key="7">
    <source>
        <dbReference type="ARBA" id="ARBA00023136"/>
    </source>
</evidence>
<evidence type="ECO:0000256" key="5">
    <source>
        <dbReference type="ARBA" id="ARBA00022692"/>
    </source>
</evidence>
<dbReference type="InterPro" id="IPR005829">
    <property type="entry name" value="Sugar_transporter_CS"/>
</dbReference>
<evidence type="ECO:0000256" key="6">
    <source>
        <dbReference type="ARBA" id="ARBA00022989"/>
    </source>
</evidence>
<dbReference type="EMBL" id="BAABAL010000017">
    <property type="protein sequence ID" value="GAA4016610.1"/>
    <property type="molecule type" value="Genomic_DNA"/>
</dbReference>
<evidence type="ECO:0000256" key="4">
    <source>
        <dbReference type="ARBA" id="ARBA00022475"/>
    </source>
</evidence>
<dbReference type="SUPFAM" id="SSF103473">
    <property type="entry name" value="MFS general substrate transporter"/>
    <property type="match status" value="1"/>
</dbReference>
<dbReference type="NCBIfam" id="TIGR00710">
    <property type="entry name" value="efflux_Bcr_CflA"/>
    <property type="match status" value="1"/>
</dbReference>
<feature type="domain" description="Major facilitator superfamily (MFS) profile" evidence="9">
    <location>
        <begin position="1"/>
        <end position="385"/>
    </location>
</feature>
<feature type="transmembrane region" description="Helical" evidence="8">
    <location>
        <begin position="91"/>
        <end position="112"/>
    </location>
</feature>
<organism evidence="10 11">
    <name type="scientific">Allokutzneria multivorans</name>
    <dbReference type="NCBI Taxonomy" id="1142134"/>
    <lineage>
        <taxon>Bacteria</taxon>
        <taxon>Bacillati</taxon>
        <taxon>Actinomycetota</taxon>
        <taxon>Actinomycetes</taxon>
        <taxon>Pseudonocardiales</taxon>
        <taxon>Pseudonocardiaceae</taxon>
        <taxon>Allokutzneria</taxon>
    </lineage>
</organism>
<dbReference type="CDD" id="cd17320">
    <property type="entry name" value="MFS_MdfA_MDR_like"/>
    <property type="match status" value="1"/>
</dbReference>
<dbReference type="PANTHER" id="PTHR23502">
    <property type="entry name" value="MAJOR FACILITATOR SUPERFAMILY"/>
    <property type="match status" value="1"/>
</dbReference>
<dbReference type="InterPro" id="IPR011701">
    <property type="entry name" value="MFS"/>
</dbReference>
<reference evidence="11" key="1">
    <citation type="journal article" date="2019" name="Int. J. Syst. Evol. Microbiol.">
        <title>The Global Catalogue of Microorganisms (GCM) 10K type strain sequencing project: providing services to taxonomists for standard genome sequencing and annotation.</title>
        <authorList>
            <consortium name="The Broad Institute Genomics Platform"/>
            <consortium name="The Broad Institute Genome Sequencing Center for Infectious Disease"/>
            <person name="Wu L."/>
            <person name="Ma J."/>
        </authorList>
    </citation>
    <scope>NUCLEOTIDE SEQUENCE [LARGE SCALE GENOMIC DNA]</scope>
    <source>
        <strain evidence="11">JCM 17342</strain>
    </source>
</reference>
<feature type="transmembrane region" description="Helical" evidence="8">
    <location>
        <begin position="36"/>
        <end position="55"/>
    </location>
</feature>
<feature type="transmembrane region" description="Helical" evidence="8">
    <location>
        <begin position="124"/>
        <end position="143"/>
    </location>
</feature>
<feature type="transmembrane region" description="Helical" evidence="8">
    <location>
        <begin position="297"/>
        <end position="320"/>
    </location>
</feature>